<keyword evidence="2" id="KW-1185">Reference proteome</keyword>
<proteinExistence type="predicted"/>
<gene>
    <name evidence="1" type="ORF">M440DRAFT_1345066</name>
</gene>
<feature type="non-terminal residue" evidence="1">
    <location>
        <position position="1"/>
    </location>
</feature>
<evidence type="ECO:0000313" key="2">
    <source>
        <dbReference type="Proteomes" id="UP000240760"/>
    </source>
</evidence>
<dbReference type="Proteomes" id="UP000240760">
    <property type="component" value="Unassembled WGS sequence"/>
</dbReference>
<reference evidence="1 2" key="1">
    <citation type="submission" date="2016-07" db="EMBL/GenBank/DDBJ databases">
        <title>Multiple horizontal gene transfer events from other fungi enriched the ability of initially mycotrophic Trichoderma (Ascomycota) to feed on dead plant biomass.</title>
        <authorList>
            <consortium name="DOE Joint Genome Institute"/>
            <person name="Aerts A."/>
            <person name="Atanasova L."/>
            <person name="Chenthamara K."/>
            <person name="Zhang J."/>
            <person name="Grujic M."/>
            <person name="Henrissat B."/>
            <person name="Kuo A."/>
            <person name="Salamov A."/>
            <person name="Lipzen A."/>
            <person name="Labutti K."/>
            <person name="Barry K."/>
            <person name="Miao Y."/>
            <person name="Rahimi M.J."/>
            <person name="Shen Q."/>
            <person name="Grigoriev I.V."/>
            <person name="Kubicek C.P."/>
            <person name="Druzhinina I.S."/>
        </authorList>
    </citation>
    <scope>NUCLEOTIDE SEQUENCE [LARGE SCALE GENOMIC DNA]</scope>
    <source>
        <strain evidence="1 2">ATCC 18648</strain>
    </source>
</reference>
<protein>
    <submittedName>
        <fullName evidence="1">Uncharacterized protein</fullName>
    </submittedName>
</protein>
<evidence type="ECO:0000313" key="1">
    <source>
        <dbReference type="EMBL" id="PTB71067.1"/>
    </source>
</evidence>
<organism evidence="1 2">
    <name type="scientific">Trichoderma longibrachiatum ATCC 18648</name>
    <dbReference type="NCBI Taxonomy" id="983965"/>
    <lineage>
        <taxon>Eukaryota</taxon>
        <taxon>Fungi</taxon>
        <taxon>Dikarya</taxon>
        <taxon>Ascomycota</taxon>
        <taxon>Pezizomycotina</taxon>
        <taxon>Sordariomycetes</taxon>
        <taxon>Hypocreomycetidae</taxon>
        <taxon>Hypocreales</taxon>
        <taxon>Hypocreaceae</taxon>
        <taxon>Trichoderma</taxon>
    </lineage>
</organism>
<accession>A0A2T4BP21</accession>
<sequence length="49" mass="5628">FLLTNLLIEIITKLMHKGFNSNYNNLKELLKIIKTVILRALAKGVFITI</sequence>
<name>A0A2T4BP21_TRILO</name>
<dbReference type="AlphaFoldDB" id="A0A2T4BP21"/>
<dbReference type="EMBL" id="KZ679156">
    <property type="protein sequence ID" value="PTB71067.1"/>
    <property type="molecule type" value="Genomic_DNA"/>
</dbReference>